<keyword evidence="2" id="KW-1185">Reference proteome</keyword>
<dbReference type="RefSeq" id="WP_229772771.1">
    <property type="nucleotide sequence ID" value="NZ_BMOQ01000002.1"/>
</dbReference>
<proteinExistence type="predicted"/>
<dbReference type="SUPFAM" id="SSF56317">
    <property type="entry name" value="Carbon-nitrogen hydrolase"/>
    <property type="match status" value="1"/>
</dbReference>
<comment type="caution">
    <text evidence="1">The sequence shown here is derived from an EMBL/GenBank/DDBJ whole genome shotgun (WGS) entry which is preliminary data.</text>
</comment>
<dbReference type="Proteomes" id="UP000608850">
    <property type="component" value="Unassembled WGS sequence"/>
</dbReference>
<evidence type="ECO:0000313" key="2">
    <source>
        <dbReference type="Proteomes" id="UP000608850"/>
    </source>
</evidence>
<dbReference type="InterPro" id="IPR036526">
    <property type="entry name" value="C-N_Hydrolase_sf"/>
</dbReference>
<reference evidence="1 2" key="1">
    <citation type="journal article" date="2019" name="Int. J. Syst. Evol. Microbiol.">
        <title>The Global Catalogue of Microorganisms (GCM) 10K type strain sequencing project: providing services to taxonomists for standard genome sequencing and annotation.</title>
        <authorList>
            <consortium name="The Broad Institute Genomics Platform"/>
            <consortium name="The Broad Institute Genome Sequencing Center for Infectious Disease"/>
            <person name="Wu L."/>
            <person name="Ma J."/>
        </authorList>
    </citation>
    <scope>NUCLEOTIDE SEQUENCE [LARGE SCALE GENOMIC DNA]</scope>
    <source>
        <strain evidence="1 2">JCM 16331</strain>
    </source>
</reference>
<organism evidence="1 2">
    <name type="scientific">Halarchaeum nitratireducens</name>
    <dbReference type="NCBI Taxonomy" id="489913"/>
    <lineage>
        <taxon>Archaea</taxon>
        <taxon>Methanobacteriati</taxon>
        <taxon>Methanobacteriota</taxon>
        <taxon>Stenosarchaea group</taxon>
        <taxon>Halobacteria</taxon>
        <taxon>Halobacteriales</taxon>
        <taxon>Halobacteriaceae</taxon>
    </lineage>
</organism>
<evidence type="ECO:0000313" key="1">
    <source>
        <dbReference type="EMBL" id="GGN09415.1"/>
    </source>
</evidence>
<sequence>MFFAYADRCGTERGVDFEGQSVVVGPAGRPRAGPASVTDAETRSASLDLASARDKRLAAHADAFGDRRTDAYSLDTVE</sequence>
<gene>
    <name evidence="1" type="ORF">GCM10009021_06220</name>
</gene>
<dbReference type="AlphaFoldDB" id="A0A830G8K5"/>
<dbReference type="Gene3D" id="3.60.110.10">
    <property type="entry name" value="Carbon-nitrogen hydrolase"/>
    <property type="match status" value="1"/>
</dbReference>
<evidence type="ECO:0008006" key="3">
    <source>
        <dbReference type="Google" id="ProtNLM"/>
    </source>
</evidence>
<accession>A0A830G8K5</accession>
<protein>
    <recommendedName>
        <fullName evidence="3">Nitrilase/cyanide hydratase and apolipoprotein N-acyltransferase</fullName>
    </recommendedName>
</protein>
<name>A0A830G8K5_9EURY</name>
<dbReference type="EMBL" id="BMOQ01000002">
    <property type="protein sequence ID" value="GGN09415.1"/>
    <property type="molecule type" value="Genomic_DNA"/>
</dbReference>